<feature type="transmembrane region" description="Helical" evidence="4">
    <location>
        <begin position="360"/>
        <end position="381"/>
    </location>
</feature>
<dbReference type="PANTHER" id="PTHR43630:SF1">
    <property type="entry name" value="POLY-BETA-1,6-N-ACETYL-D-GLUCOSAMINE SYNTHASE"/>
    <property type="match status" value="1"/>
</dbReference>
<evidence type="ECO:0000256" key="1">
    <source>
        <dbReference type="ARBA" id="ARBA00006739"/>
    </source>
</evidence>
<keyword evidence="3" id="KW-0808">Transferase</keyword>
<feature type="domain" description="Glycosyltransferase 2-like" evidence="5">
    <location>
        <begin position="66"/>
        <end position="202"/>
    </location>
</feature>
<evidence type="ECO:0000259" key="5">
    <source>
        <dbReference type="Pfam" id="PF00535"/>
    </source>
</evidence>
<evidence type="ECO:0000313" key="6">
    <source>
        <dbReference type="EMBL" id="OGF27525.1"/>
    </source>
</evidence>
<dbReference type="Gene3D" id="3.90.550.10">
    <property type="entry name" value="Spore Coat Polysaccharide Biosynthesis Protein SpsA, Chain A"/>
    <property type="match status" value="1"/>
</dbReference>
<dbReference type="InterPro" id="IPR001173">
    <property type="entry name" value="Glyco_trans_2-like"/>
</dbReference>
<dbReference type="PANTHER" id="PTHR43630">
    <property type="entry name" value="POLY-BETA-1,6-N-ACETYL-D-GLUCOSAMINE SYNTHASE"/>
    <property type="match status" value="1"/>
</dbReference>
<evidence type="ECO:0000313" key="7">
    <source>
        <dbReference type="Proteomes" id="UP000178367"/>
    </source>
</evidence>
<keyword evidence="4" id="KW-0472">Membrane</keyword>
<dbReference type="Pfam" id="PF00535">
    <property type="entry name" value="Glycos_transf_2"/>
    <property type="match status" value="1"/>
</dbReference>
<name>A0A1F5SLF1_9BACT</name>
<protein>
    <recommendedName>
        <fullName evidence="5">Glycosyltransferase 2-like domain-containing protein</fullName>
    </recommendedName>
</protein>
<feature type="transmembrane region" description="Helical" evidence="4">
    <location>
        <begin position="393"/>
        <end position="415"/>
    </location>
</feature>
<organism evidence="6 7">
    <name type="scientific">Candidatus Falkowbacteria bacterium RIFOXYA2_FULL_47_19</name>
    <dbReference type="NCBI Taxonomy" id="1797994"/>
    <lineage>
        <taxon>Bacteria</taxon>
        <taxon>Candidatus Falkowiibacteriota</taxon>
    </lineage>
</organism>
<accession>A0A1F5SLF1</accession>
<dbReference type="EMBL" id="MFGB01000007">
    <property type="protein sequence ID" value="OGF27525.1"/>
    <property type="molecule type" value="Genomic_DNA"/>
</dbReference>
<dbReference type="InterPro" id="IPR029044">
    <property type="entry name" value="Nucleotide-diphossugar_trans"/>
</dbReference>
<dbReference type="GO" id="GO:0016757">
    <property type="term" value="F:glycosyltransferase activity"/>
    <property type="evidence" value="ECO:0007669"/>
    <property type="project" value="UniProtKB-KW"/>
</dbReference>
<keyword evidence="4" id="KW-0812">Transmembrane</keyword>
<sequence>MELIVSFILLIGFNLTAWTIIGLIRFFLEKLKIEKTPRTMIAPDFLALMENRAFEAGGITADDVAAIIPAHNEAKTIAKTVNSLKRILPASHIYVANDASVDRTSDIAKRLNCQVFDAYPNMGKANVIVHTIKLLRLTRYYKAIMIIDADSEVNEEYLRKALPFFDDPNVVAVAPHAETKWDRHHPLDWSLLFTAYRVRVYRILQAVLRYGQTWTYTNVTMIIPGFACLYRSTAIEKININPAGLVIEDYNMTFEVHHKKLGKIAYSPQIKGFTQDPGNLRDYYKQVKRWNLGFWQTWRRHRIWPSLFSLTTLLYAGEVLISSFLFLLSPILLGWFALNSFLPFYLPFKIPFMDATQINFLDMMASLFLIDYLLTVITAWYEKKPVLLLYGPAFFILRYLDAFVLLYTLPLAFIIRSDGRWKSPTRSPA</sequence>
<feature type="transmembrane region" description="Helical" evidence="4">
    <location>
        <begin position="307"/>
        <end position="326"/>
    </location>
</feature>
<feature type="transmembrane region" description="Helical" evidence="4">
    <location>
        <begin position="6"/>
        <end position="28"/>
    </location>
</feature>
<keyword evidence="2" id="KW-0328">Glycosyltransferase</keyword>
<dbReference type="AlphaFoldDB" id="A0A1F5SLF1"/>
<evidence type="ECO:0000256" key="4">
    <source>
        <dbReference type="SAM" id="Phobius"/>
    </source>
</evidence>
<reference evidence="6 7" key="1">
    <citation type="journal article" date="2016" name="Nat. Commun.">
        <title>Thousands of microbial genomes shed light on interconnected biogeochemical processes in an aquifer system.</title>
        <authorList>
            <person name="Anantharaman K."/>
            <person name="Brown C.T."/>
            <person name="Hug L.A."/>
            <person name="Sharon I."/>
            <person name="Castelle C.J."/>
            <person name="Probst A.J."/>
            <person name="Thomas B.C."/>
            <person name="Singh A."/>
            <person name="Wilkins M.J."/>
            <person name="Karaoz U."/>
            <person name="Brodie E.L."/>
            <person name="Williams K.H."/>
            <person name="Hubbard S.S."/>
            <person name="Banfield J.F."/>
        </authorList>
    </citation>
    <scope>NUCLEOTIDE SEQUENCE [LARGE SCALE GENOMIC DNA]</scope>
</reference>
<comment type="caution">
    <text evidence="6">The sequence shown here is derived from an EMBL/GenBank/DDBJ whole genome shotgun (WGS) entry which is preliminary data.</text>
</comment>
<comment type="similarity">
    <text evidence="1">Belongs to the glycosyltransferase 2 family.</text>
</comment>
<keyword evidence="4" id="KW-1133">Transmembrane helix</keyword>
<feature type="transmembrane region" description="Helical" evidence="4">
    <location>
        <begin position="332"/>
        <end position="348"/>
    </location>
</feature>
<dbReference type="Proteomes" id="UP000178367">
    <property type="component" value="Unassembled WGS sequence"/>
</dbReference>
<dbReference type="SUPFAM" id="SSF53448">
    <property type="entry name" value="Nucleotide-diphospho-sugar transferases"/>
    <property type="match status" value="1"/>
</dbReference>
<evidence type="ECO:0000256" key="2">
    <source>
        <dbReference type="ARBA" id="ARBA00022676"/>
    </source>
</evidence>
<gene>
    <name evidence="6" type="ORF">A2227_01600</name>
</gene>
<dbReference type="STRING" id="1797994.A2227_01600"/>
<proteinExistence type="inferred from homology"/>
<dbReference type="CDD" id="cd06423">
    <property type="entry name" value="CESA_like"/>
    <property type="match status" value="1"/>
</dbReference>
<evidence type="ECO:0000256" key="3">
    <source>
        <dbReference type="ARBA" id="ARBA00022679"/>
    </source>
</evidence>